<evidence type="ECO:0000256" key="2">
    <source>
        <dbReference type="ARBA" id="ARBA00004609"/>
    </source>
</evidence>
<evidence type="ECO:0000256" key="3">
    <source>
        <dbReference type="ARBA" id="ARBA00004613"/>
    </source>
</evidence>
<evidence type="ECO:0000256" key="5">
    <source>
        <dbReference type="ARBA" id="ARBA00022475"/>
    </source>
</evidence>
<sequence length="638" mass="66405">MALASGAAYGALNGYWGQSSGPDLRTFCDSGIHYATLGFVNLAPENDRSSAAFPGINFSSHCWAGAFTGKSGDATQLLSHCESIKNDIPYCQAKGVKVILSIGGEYRKPKDAADISSDYKVTSPDNGEHFADFLYGAFGPFSEHWKGPRPFDDGPDKHVAVDGFDFDIEAMFDNEPYIAMIDKFRALDSKILITGAPQCPTNPQYFQMQGMIQKAAFDALFIQFYNNPVCDAIANNAAGDQFNLDDWVRTLAQSEKSKDAKLFVGLPASPSAAGSGYIGPAEVKKLVCKHKDTKNFGGISLWDMKDAVDNVSEGKTFLRHVLDALESGCGPAVPSTAGYASASSSQSTSSTGIISVPSTAGYASASSSQSTSSTGIISVPSTAGYASASSSQSTCNTAIISVSSTVGYASASSSESRSRTGIVSAPLTTSTVYSTTVVTETVPLYTTVCPVATQTGSSSSSLEAEPSSQAGASETTTSSARGSLYTVETQAMTAYSSGAVDCPEETVTEVVTRSVIQTSTVIQDQTTEMSKPPASYATPKSTTTTEMQDAIYAAAVPSSTLERLTRPSSTTTNSTDASCPGCQAPRESGCRNCSSAVSMTAGPFRPMVSVPVFAAGSSRLAMSLVGLVVVAALQVLAA</sequence>
<comment type="caution">
    <text evidence="19">The sequence shown here is derived from an EMBL/GenBank/DDBJ whole genome shotgun (WGS) entry which is preliminary data.</text>
</comment>
<evidence type="ECO:0000256" key="17">
    <source>
        <dbReference type="SAM" id="MobiDB-lite"/>
    </source>
</evidence>
<comment type="catalytic activity">
    <reaction evidence="1">
        <text>Random endo-hydrolysis of N-acetyl-beta-D-glucosaminide (1-&gt;4)-beta-linkages in chitin and chitodextrins.</text>
        <dbReference type="EC" id="3.2.1.14"/>
    </reaction>
</comment>
<evidence type="ECO:0000256" key="8">
    <source>
        <dbReference type="ARBA" id="ARBA00022801"/>
    </source>
</evidence>
<dbReference type="SUPFAM" id="SSF51445">
    <property type="entry name" value="(Trans)glycosidases"/>
    <property type="match status" value="1"/>
</dbReference>
<accession>A0A2A9P5T0</accession>
<feature type="region of interest" description="Disordered" evidence="17">
    <location>
        <begin position="562"/>
        <end position="581"/>
    </location>
</feature>
<comment type="subcellular location">
    <subcellularLocation>
        <location evidence="2">Cell membrane</location>
        <topology evidence="2">Lipid-anchor</topology>
        <topology evidence="2">GPI-anchor</topology>
    </subcellularLocation>
    <subcellularLocation>
        <location evidence="3">Secreted</location>
    </subcellularLocation>
</comment>
<keyword evidence="7" id="KW-0325">Glycoprotein</keyword>
<evidence type="ECO:0000256" key="12">
    <source>
        <dbReference type="ARBA" id="ARBA00023277"/>
    </source>
</evidence>
<reference evidence="19 20" key="1">
    <citation type="journal article" date="2015" name="BMC Genomics">
        <title>Gene expression during zombie ant biting behavior reflects the complexity underlying fungal parasitic behavioral manipulation.</title>
        <authorList>
            <person name="de Bekker C."/>
            <person name="Ohm R.A."/>
            <person name="Loreto R.G."/>
            <person name="Sebastian A."/>
            <person name="Albert I."/>
            <person name="Merrow M."/>
            <person name="Brachmann A."/>
            <person name="Hughes D.P."/>
        </authorList>
    </citation>
    <scope>NUCLEOTIDE SEQUENCE [LARGE SCALE GENOMIC DNA]</scope>
    <source>
        <strain evidence="19 20">SC16a</strain>
    </source>
</reference>
<dbReference type="EMBL" id="LAZP02000603">
    <property type="protein sequence ID" value="PFH56341.1"/>
    <property type="molecule type" value="Genomic_DNA"/>
</dbReference>
<protein>
    <recommendedName>
        <fullName evidence="4">chitinase</fullName>
        <ecNumber evidence="4">3.2.1.14</ecNumber>
    </recommendedName>
</protein>
<dbReference type="PROSITE" id="PS01095">
    <property type="entry name" value="GH18_1"/>
    <property type="match status" value="1"/>
</dbReference>
<proteinExistence type="predicted"/>
<evidence type="ECO:0000256" key="10">
    <source>
        <dbReference type="ARBA" id="ARBA00023026"/>
    </source>
</evidence>
<dbReference type="InterPro" id="IPR001579">
    <property type="entry name" value="Glyco_hydro_18_chit_AS"/>
</dbReference>
<name>A0A2A9P5T0_OPHUN</name>
<evidence type="ECO:0000256" key="16">
    <source>
        <dbReference type="RuleBase" id="RU000489"/>
    </source>
</evidence>
<dbReference type="GO" id="GO:0006032">
    <property type="term" value="P:chitin catabolic process"/>
    <property type="evidence" value="ECO:0007669"/>
    <property type="project" value="UniProtKB-KW"/>
</dbReference>
<feature type="region of interest" description="Disordered" evidence="17">
    <location>
        <begin position="455"/>
        <end position="483"/>
    </location>
</feature>
<organism evidence="19 20">
    <name type="scientific">Ophiocordyceps unilateralis</name>
    <name type="common">Zombie-ant fungus</name>
    <name type="synonym">Torrubia unilateralis</name>
    <dbReference type="NCBI Taxonomy" id="268505"/>
    <lineage>
        <taxon>Eukaryota</taxon>
        <taxon>Fungi</taxon>
        <taxon>Dikarya</taxon>
        <taxon>Ascomycota</taxon>
        <taxon>Pezizomycotina</taxon>
        <taxon>Sordariomycetes</taxon>
        <taxon>Hypocreomycetidae</taxon>
        <taxon>Hypocreales</taxon>
        <taxon>Ophiocordycipitaceae</taxon>
        <taxon>Ophiocordyceps</taxon>
    </lineage>
</organism>
<feature type="compositionally biased region" description="Polar residues" evidence="17">
    <location>
        <begin position="562"/>
        <end position="577"/>
    </location>
</feature>
<keyword evidence="7" id="KW-0336">GPI-anchor</keyword>
<dbReference type="GO" id="GO:0098552">
    <property type="term" value="C:side of membrane"/>
    <property type="evidence" value="ECO:0007669"/>
    <property type="project" value="UniProtKB-KW"/>
</dbReference>
<gene>
    <name evidence="19" type="ORF">XA68_16701</name>
</gene>
<keyword evidence="10" id="KW-0843">Virulence</keyword>
<evidence type="ECO:0000256" key="4">
    <source>
        <dbReference type="ARBA" id="ARBA00012729"/>
    </source>
</evidence>
<dbReference type="GO" id="GO:0008843">
    <property type="term" value="F:endochitinase activity"/>
    <property type="evidence" value="ECO:0007669"/>
    <property type="project" value="UniProtKB-EC"/>
</dbReference>
<evidence type="ECO:0000256" key="13">
    <source>
        <dbReference type="ARBA" id="ARBA00023288"/>
    </source>
</evidence>
<evidence type="ECO:0000256" key="14">
    <source>
        <dbReference type="ARBA" id="ARBA00023295"/>
    </source>
</evidence>
<dbReference type="AlphaFoldDB" id="A0A2A9P5T0"/>
<reference evidence="19 20" key="2">
    <citation type="journal article" date="2017" name="Sci. Rep.">
        <title>Ant-infecting Ophiocordyceps genomes reveal a high diversity of potential behavioral manipulation genes and a possible major role for enterotoxins.</title>
        <authorList>
            <person name="de Bekker C."/>
            <person name="Ohm R.A."/>
            <person name="Evans H.C."/>
            <person name="Brachmann A."/>
            <person name="Hughes D.P."/>
        </authorList>
    </citation>
    <scope>NUCLEOTIDE SEQUENCE [LARGE SCALE GENOMIC DNA]</scope>
    <source>
        <strain evidence="19 20">SC16a</strain>
    </source>
</reference>
<dbReference type="STRING" id="268505.A0A2A9P5T0"/>
<keyword evidence="15" id="KW-0624">Polysaccharide degradation</keyword>
<evidence type="ECO:0000259" key="18">
    <source>
        <dbReference type="PROSITE" id="PS51910"/>
    </source>
</evidence>
<dbReference type="OrthoDB" id="6020543at2759"/>
<evidence type="ECO:0000313" key="19">
    <source>
        <dbReference type="EMBL" id="PFH56341.1"/>
    </source>
</evidence>
<keyword evidence="12" id="KW-0119">Carbohydrate metabolism</keyword>
<evidence type="ECO:0000256" key="9">
    <source>
        <dbReference type="ARBA" id="ARBA00023024"/>
    </source>
</evidence>
<keyword evidence="20" id="KW-1185">Reference proteome</keyword>
<dbReference type="InterPro" id="IPR050542">
    <property type="entry name" value="Glycosyl_Hydrlase18_Chitinase"/>
</dbReference>
<dbReference type="GO" id="GO:0005886">
    <property type="term" value="C:plasma membrane"/>
    <property type="evidence" value="ECO:0007669"/>
    <property type="project" value="UniProtKB-SubCell"/>
</dbReference>
<evidence type="ECO:0000256" key="11">
    <source>
        <dbReference type="ARBA" id="ARBA00023136"/>
    </source>
</evidence>
<dbReference type="PANTHER" id="PTHR45708">
    <property type="entry name" value="ENDOCHITINASE"/>
    <property type="match status" value="1"/>
</dbReference>
<dbReference type="InterPro" id="IPR001223">
    <property type="entry name" value="Glyco_hydro18_cat"/>
</dbReference>
<dbReference type="InterPro" id="IPR017853">
    <property type="entry name" value="GH"/>
</dbReference>
<evidence type="ECO:0000256" key="6">
    <source>
        <dbReference type="ARBA" id="ARBA00022525"/>
    </source>
</evidence>
<keyword evidence="6" id="KW-0964">Secreted</keyword>
<evidence type="ECO:0000256" key="7">
    <source>
        <dbReference type="ARBA" id="ARBA00022622"/>
    </source>
</evidence>
<dbReference type="Gene3D" id="3.20.20.80">
    <property type="entry name" value="Glycosidases"/>
    <property type="match status" value="1"/>
</dbReference>
<feature type="compositionally biased region" description="Polar residues" evidence="17">
    <location>
        <begin position="469"/>
        <end position="483"/>
    </location>
</feature>
<dbReference type="PANTHER" id="PTHR45708:SF47">
    <property type="entry name" value="ENDOCHITINASE A"/>
    <property type="match status" value="1"/>
</dbReference>
<dbReference type="GO" id="GO:0000272">
    <property type="term" value="P:polysaccharide catabolic process"/>
    <property type="evidence" value="ECO:0007669"/>
    <property type="project" value="UniProtKB-KW"/>
</dbReference>
<keyword evidence="8 16" id="KW-0378">Hydrolase</keyword>
<evidence type="ECO:0000256" key="1">
    <source>
        <dbReference type="ARBA" id="ARBA00000822"/>
    </source>
</evidence>
<dbReference type="Proteomes" id="UP000037136">
    <property type="component" value="Unassembled WGS sequence"/>
</dbReference>
<dbReference type="GO" id="GO:0005576">
    <property type="term" value="C:extracellular region"/>
    <property type="evidence" value="ECO:0007669"/>
    <property type="project" value="UniProtKB-SubCell"/>
</dbReference>
<dbReference type="Pfam" id="PF00704">
    <property type="entry name" value="Glyco_hydro_18"/>
    <property type="match status" value="1"/>
</dbReference>
<keyword evidence="5" id="KW-1003">Cell membrane</keyword>
<dbReference type="EC" id="3.2.1.14" evidence="4"/>
<keyword evidence="11" id="KW-0472">Membrane</keyword>
<keyword evidence="14 16" id="KW-0326">Glycosidase</keyword>
<feature type="compositionally biased region" description="Low complexity" evidence="17">
    <location>
        <begin position="457"/>
        <end position="468"/>
    </location>
</feature>
<evidence type="ECO:0000313" key="20">
    <source>
        <dbReference type="Proteomes" id="UP000037136"/>
    </source>
</evidence>
<feature type="domain" description="GH18" evidence="18">
    <location>
        <begin position="10"/>
        <end position="328"/>
    </location>
</feature>
<dbReference type="PROSITE" id="PS51910">
    <property type="entry name" value="GH18_2"/>
    <property type="match status" value="1"/>
</dbReference>
<keyword evidence="9" id="KW-0146">Chitin degradation</keyword>
<evidence type="ECO:0000256" key="15">
    <source>
        <dbReference type="ARBA" id="ARBA00023326"/>
    </source>
</evidence>
<keyword evidence="13" id="KW-0449">Lipoprotein</keyword>